<feature type="compositionally biased region" description="Polar residues" evidence="1">
    <location>
        <begin position="1"/>
        <end position="11"/>
    </location>
</feature>
<evidence type="ECO:0000313" key="2">
    <source>
        <dbReference type="EMBL" id="GFS23318.1"/>
    </source>
</evidence>
<organism evidence="2 3">
    <name type="scientific">Elysia marginata</name>
    <dbReference type="NCBI Taxonomy" id="1093978"/>
    <lineage>
        <taxon>Eukaryota</taxon>
        <taxon>Metazoa</taxon>
        <taxon>Spiralia</taxon>
        <taxon>Lophotrochozoa</taxon>
        <taxon>Mollusca</taxon>
        <taxon>Gastropoda</taxon>
        <taxon>Heterobranchia</taxon>
        <taxon>Euthyneura</taxon>
        <taxon>Panpulmonata</taxon>
        <taxon>Sacoglossa</taxon>
        <taxon>Placobranchoidea</taxon>
        <taxon>Plakobranchidae</taxon>
        <taxon>Elysia</taxon>
    </lineage>
</organism>
<gene>
    <name evidence="2" type="ORF">ElyMa_006974100</name>
</gene>
<reference evidence="2 3" key="1">
    <citation type="journal article" date="2021" name="Elife">
        <title>Chloroplast acquisition without the gene transfer in kleptoplastic sea slugs, Plakobranchus ocellatus.</title>
        <authorList>
            <person name="Maeda T."/>
            <person name="Takahashi S."/>
            <person name="Yoshida T."/>
            <person name="Shimamura S."/>
            <person name="Takaki Y."/>
            <person name="Nagai Y."/>
            <person name="Toyoda A."/>
            <person name="Suzuki Y."/>
            <person name="Arimoto A."/>
            <person name="Ishii H."/>
            <person name="Satoh N."/>
            <person name="Nishiyama T."/>
            <person name="Hasebe M."/>
            <person name="Maruyama T."/>
            <person name="Minagawa J."/>
            <person name="Obokata J."/>
            <person name="Shigenobu S."/>
        </authorList>
    </citation>
    <scope>NUCLEOTIDE SEQUENCE [LARGE SCALE GENOMIC DNA]</scope>
</reference>
<dbReference type="AlphaFoldDB" id="A0AAV4JNQ3"/>
<accession>A0AAV4JNQ3</accession>
<dbReference type="Proteomes" id="UP000762676">
    <property type="component" value="Unassembled WGS sequence"/>
</dbReference>
<feature type="region of interest" description="Disordered" evidence="1">
    <location>
        <begin position="1"/>
        <end position="22"/>
    </location>
</feature>
<evidence type="ECO:0000313" key="3">
    <source>
        <dbReference type="Proteomes" id="UP000762676"/>
    </source>
</evidence>
<sequence>MHARSQETAMSSAGYRRFPPPEGTSAAMIPLMMRPSHRLIARRLATPTLLALPSTTRRLNFRRPSHSSSRCSYRNKKSFLWKWLRRSSASNSSLFEATLLSMS</sequence>
<keyword evidence="3" id="KW-1185">Reference proteome</keyword>
<evidence type="ECO:0000256" key="1">
    <source>
        <dbReference type="SAM" id="MobiDB-lite"/>
    </source>
</evidence>
<protein>
    <submittedName>
        <fullName evidence="2">Uncharacterized protein</fullName>
    </submittedName>
</protein>
<proteinExistence type="predicted"/>
<comment type="caution">
    <text evidence="2">The sequence shown here is derived from an EMBL/GenBank/DDBJ whole genome shotgun (WGS) entry which is preliminary data.</text>
</comment>
<dbReference type="EMBL" id="BMAT01013936">
    <property type="protein sequence ID" value="GFS23318.1"/>
    <property type="molecule type" value="Genomic_DNA"/>
</dbReference>
<name>A0AAV4JNQ3_9GAST</name>